<accession>A0A4Q1BEK6</accession>
<feature type="compositionally biased region" description="Basic and acidic residues" evidence="1">
    <location>
        <begin position="157"/>
        <end position="168"/>
    </location>
</feature>
<evidence type="ECO:0000256" key="1">
    <source>
        <dbReference type="SAM" id="MobiDB-lite"/>
    </source>
</evidence>
<feature type="compositionally biased region" description="Polar residues" evidence="1">
    <location>
        <begin position="123"/>
        <end position="136"/>
    </location>
</feature>
<evidence type="ECO:0000313" key="2">
    <source>
        <dbReference type="EMBL" id="RXK36584.1"/>
    </source>
</evidence>
<feature type="compositionally biased region" description="Polar residues" evidence="1">
    <location>
        <begin position="233"/>
        <end position="248"/>
    </location>
</feature>
<proteinExistence type="predicted"/>
<evidence type="ECO:0000313" key="3">
    <source>
        <dbReference type="Proteomes" id="UP000289152"/>
    </source>
</evidence>
<name>A0A4Q1BEK6_TREME</name>
<protein>
    <submittedName>
        <fullName evidence="2">Uncharacterized protein</fullName>
    </submittedName>
</protein>
<reference evidence="2 3" key="1">
    <citation type="submission" date="2016-06" db="EMBL/GenBank/DDBJ databases">
        <title>Evolution of pathogenesis and genome organization in the Tremellales.</title>
        <authorList>
            <person name="Cuomo C."/>
            <person name="Litvintseva A."/>
            <person name="Heitman J."/>
            <person name="Chen Y."/>
            <person name="Sun S."/>
            <person name="Springer D."/>
            <person name="Dromer F."/>
            <person name="Young S."/>
            <person name="Zeng Q."/>
            <person name="Chapman S."/>
            <person name="Gujja S."/>
            <person name="Saif S."/>
            <person name="Birren B."/>
        </authorList>
    </citation>
    <scope>NUCLEOTIDE SEQUENCE [LARGE SCALE GENOMIC DNA]</scope>
    <source>
        <strain evidence="2 3">ATCC 28783</strain>
    </source>
</reference>
<dbReference type="AlphaFoldDB" id="A0A4Q1BEK6"/>
<dbReference type="EMBL" id="SDIL01000092">
    <property type="protein sequence ID" value="RXK36584.1"/>
    <property type="molecule type" value="Genomic_DNA"/>
</dbReference>
<keyword evidence="3" id="KW-1185">Reference proteome</keyword>
<dbReference type="Proteomes" id="UP000289152">
    <property type="component" value="Unassembled WGS sequence"/>
</dbReference>
<feature type="compositionally biased region" description="Basic and acidic residues" evidence="1">
    <location>
        <begin position="189"/>
        <end position="205"/>
    </location>
</feature>
<gene>
    <name evidence="2" type="ORF">M231_06125</name>
</gene>
<comment type="caution">
    <text evidence="2">The sequence shown here is derived from an EMBL/GenBank/DDBJ whole genome shotgun (WGS) entry which is preliminary data.</text>
</comment>
<dbReference type="VEuPathDB" id="FungiDB:TREMEDRAFT_60397"/>
<organism evidence="2 3">
    <name type="scientific">Tremella mesenterica</name>
    <name type="common">Jelly fungus</name>
    <dbReference type="NCBI Taxonomy" id="5217"/>
    <lineage>
        <taxon>Eukaryota</taxon>
        <taxon>Fungi</taxon>
        <taxon>Dikarya</taxon>
        <taxon>Basidiomycota</taxon>
        <taxon>Agaricomycotina</taxon>
        <taxon>Tremellomycetes</taxon>
        <taxon>Tremellales</taxon>
        <taxon>Tremellaceae</taxon>
        <taxon>Tremella</taxon>
    </lineage>
</organism>
<feature type="region of interest" description="Disordered" evidence="1">
    <location>
        <begin position="153"/>
        <end position="248"/>
    </location>
</feature>
<sequence>MWSDTRYSTTTSSLFHHFTSLEIESITSPLSKEDQTKVDDWLSEVMNRVEKQDREYTAEESELISLISISRSTDTHLVRQVPPVPRRNVVDFSSFSRLSRAERLLSIGSSKESSADTVLRIGSNKSGHTGRDSVTSVQTAIRLSNSSQLTDLSKGVRLSDRRLSDERSSNGGNVDGGKIAGDIDDPLEEEQRGHEKEDSNERGEPQDEDELDSASSGHLTRMGHDGTKGVWGMNNSSSGESRVISVTG</sequence>
<feature type="region of interest" description="Disordered" evidence="1">
    <location>
        <begin position="115"/>
        <end position="136"/>
    </location>
</feature>
<dbReference type="InParanoid" id="A0A4Q1BEK6"/>